<comment type="caution">
    <text evidence="2">The sequence shown here is derived from an EMBL/GenBank/DDBJ whole genome shotgun (WGS) entry which is preliminary data.</text>
</comment>
<organism evidence="2">
    <name type="scientific">marine sediment metagenome</name>
    <dbReference type="NCBI Taxonomy" id="412755"/>
    <lineage>
        <taxon>unclassified sequences</taxon>
        <taxon>metagenomes</taxon>
        <taxon>ecological metagenomes</taxon>
    </lineage>
</organism>
<keyword evidence="1" id="KW-1133">Transmembrane helix</keyword>
<proteinExistence type="predicted"/>
<evidence type="ECO:0000313" key="2">
    <source>
        <dbReference type="EMBL" id="KKK44504.1"/>
    </source>
</evidence>
<name>A0A0F8XR08_9ZZZZ</name>
<dbReference type="EMBL" id="LAZR01070172">
    <property type="protein sequence ID" value="KKK44504.1"/>
    <property type="molecule type" value="Genomic_DNA"/>
</dbReference>
<dbReference type="AlphaFoldDB" id="A0A0F8XR08"/>
<protein>
    <submittedName>
        <fullName evidence="2">Uncharacterized protein</fullName>
    </submittedName>
</protein>
<reference evidence="2" key="1">
    <citation type="journal article" date="2015" name="Nature">
        <title>Complex archaea that bridge the gap between prokaryotes and eukaryotes.</title>
        <authorList>
            <person name="Spang A."/>
            <person name="Saw J.H."/>
            <person name="Jorgensen S.L."/>
            <person name="Zaremba-Niedzwiedzka K."/>
            <person name="Martijn J."/>
            <person name="Lind A.E."/>
            <person name="van Eijk R."/>
            <person name="Schleper C."/>
            <person name="Guy L."/>
            <person name="Ettema T.J."/>
        </authorList>
    </citation>
    <scope>NUCLEOTIDE SEQUENCE</scope>
</reference>
<evidence type="ECO:0000256" key="1">
    <source>
        <dbReference type="SAM" id="Phobius"/>
    </source>
</evidence>
<sequence>MTLLGLLVLFTVWAFGAQKSYHWIWDVHLVGDLLPHRDCYSSGWNDYHVDGNCKYRERCWGTFGLLAMLWPITLILLKNAQRINVRYRTHVEVQKIIRQLDRDAEADRNRRRG</sequence>
<accession>A0A0F8XR08</accession>
<keyword evidence="1" id="KW-0812">Transmembrane</keyword>
<keyword evidence="1" id="KW-0472">Membrane</keyword>
<gene>
    <name evidence="2" type="ORF">LCGC14_3166990</name>
</gene>
<feature type="transmembrane region" description="Helical" evidence="1">
    <location>
        <begin position="60"/>
        <end position="77"/>
    </location>
</feature>